<protein>
    <submittedName>
        <fullName evidence="1">Uncharacterized protein</fullName>
    </submittedName>
</protein>
<keyword evidence="2" id="KW-1185">Reference proteome</keyword>
<sequence>MSRLVLLNYADRQFRSAQRLNSRSGKGIGGFDGAIAYGPDDIDAQFAIQHKDTLTAARGGGYWLWKPHLILRTLRQLRPGDWLFYCDAGAVFVGSIQPVVRLASELGLDVVTFEVEHLERQYTKRDVFVELSADVPSITDTPQRCGGFQLYRVSKQAIDFAATLLARSTIDGLITDSPNRFGRENYPDFIAHRHDQSILSVLSKQWGIPAFRDPSQFGNPFMDMYESCTYPQLIELTRQRDVPRWKAGTRWVRHWLIGRGR</sequence>
<reference evidence="1" key="1">
    <citation type="submission" date="2021-12" db="EMBL/GenBank/DDBJ databases">
        <authorList>
            <person name="Rodrigo-Torres L."/>
            <person name="Arahal R. D."/>
            <person name="Lucena T."/>
        </authorList>
    </citation>
    <scope>NUCLEOTIDE SEQUENCE</scope>
    <source>
        <strain evidence="1">CECT 8419</strain>
    </source>
</reference>
<proteinExistence type="predicted"/>
<evidence type="ECO:0000313" key="1">
    <source>
        <dbReference type="EMBL" id="CAH1001880.1"/>
    </source>
</evidence>
<comment type="caution">
    <text evidence="1">The sequence shown here is derived from an EMBL/GenBank/DDBJ whole genome shotgun (WGS) entry which is preliminary data.</text>
</comment>
<dbReference type="Proteomes" id="UP000837803">
    <property type="component" value="Unassembled WGS sequence"/>
</dbReference>
<name>A0ABN8F4M0_9BACT</name>
<gene>
    <name evidence="1" type="ORF">LEM8419_02788</name>
</gene>
<dbReference type="EMBL" id="CAKLPZ010000003">
    <property type="protein sequence ID" value="CAH1001880.1"/>
    <property type="molecule type" value="Genomic_DNA"/>
</dbReference>
<organism evidence="1 2">
    <name type="scientific">Neolewinella maritima</name>
    <dbReference type="NCBI Taxonomy" id="1383882"/>
    <lineage>
        <taxon>Bacteria</taxon>
        <taxon>Pseudomonadati</taxon>
        <taxon>Bacteroidota</taxon>
        <taxon>Saprospiria</taxon>
        <taxon>Saprospirales</taxon>
        <taxon>Lewinellaceae</taxon>
        <taxon>Neolewinella</taxon>
    </lineage>
</organism>
<accession>A0ABN8F4M0</accession>
<dbReference type="RefSeq" id="WP_238751737.1">
    <property type="nucleotide sequence ID" value="NZ_CAKLPZ010000003.1"/>
</dbReference>
<evidence type="ECO:0000313" key="2">
    <source>
        <dbReference type="Proteomes" id="UP000837803"/>
    </source>
</evidence>